<evidence type="ECO:0000313" key="1">
    <source>
        <dbReference type="EMBL" id="TSC65953.1"/>
    </source>
</evidence>
<reference evidence="1 2" key="1">
    <citation type="submission" date="2017-08" db="EMBL/GenBank/DDBJ databases">
        <title>Mechanisms for carbon and nitrogen cycling indicate functional differentiation within the Candidate Phyla Radiation.</title>
        <authorList>
            <person name="Danczak R.E."/>
            <person name="Johnston M.D."/>
            <person name="Kenah C."/>
            <person name="Slattery M."/>
            <person name="Wrighton K.C."/>
            <person name="Wilkins M.J."/>
        </authorList>
    </citation>
    <scope>NUCLEOTIDE SEQUENCE [LARGE SCALE GENOMIC DNA]</scope>
    <source>
        <strain evidence="1">Gr01-1014_85</strain>
    </source>
</reference>
<name>A0A554JC47_9BACT</name>
<proteinExistence type="predicted"/>
<comment type="caution">
    <text evidence="1">The sequence shown here is derived from an EMBL/GenBank/DDBJ whole genome shotgun (WGS) entry which is preliminary data.</text>
</comment>
<dbReference type="AlphaFoldDB" id="A0A554JC47"/>
<dbReference type="Proteomes" id="UP000316253">
    <property type="component" value="Unassembled WGS sequence"/>
</dbReference>
<dbReference type="EMBL" id="VMFD01000021">
    <property type="protein sequence ID" value="TSC65953.1"/>
    <property type="molecule type" value="Genomic_DNA"/>
</dbReference>
<sequence>MLKKAIIVALVLLALLFTSHLIFGPKDEQKTDEFPFITANFVNPAKIAAISKFRSCQGHIVVPQDGLEPRSNMKHYFYLKHEFTQSRRQVELYAPFDGFVSDIYEGDADFSDRNPASRDVTVSKRKGLTARSDWGLTFLHIEPESALKEGQRVKAGDLLGYVSLELIPPYYAFDIVYAKLGMGTKRVDNWNSPYKALDSAFNHMSDQVLAEYALLGGRQPSDFVIEPAIRQAEPCQYGSDGRSFDRQKNRNFDNDWRGNIQEAITDK</sequence>
<evidence type="ECO:0000313" key="2">
    <source>
        <dbReference type="Proteomes" id="UP000316253"/>
    </source>
</evidence>
<organism evidence="1 2">
    <name type="scientific">Candidatus Berkelbacteria bacterium Gr01-1014_85</name>
    <dbReference type="NCBI Taxonomy" id="2017150"/>
    <lineage>
        <taxon>Bacteria</taxon>
        <taxon>Candidatus Berkelbacteria</taxon>
    </lineage>
</organism>
<protein>
    <submittedName>
        <fullName evidence="1">Uncharacterized protein</fullName>
    </submittedName>
</protein>
<accession>A0A554JC47</accession>
<gene>
    <name evidence="1" type="ORF">CEO22_289</name>
</gene>